<dbReference type="InParanoid" id="A0A024GB29"/>
<gene>
    <name evidence="1" type="ORF">BN9_048550</name>
</gene>
<evidence type="ECO:0000313" key="1">
    <source>
        <dbReference type="EMBL" id="CCI44071.1"/>
    </source>
</evidence>
<dbReference type="Proteomes" id="UP000053237">
    <property type="component" value="Unassembled WGS sequence"/>
</dbReference>
<dbReference type="SUPFAM" id="SSF53187">
    <property type="entry name" value="Zn-dependent exopeptidases"/>
    <property type="match status" value="1"/>
</dbReference>
<dbReference type="OrthoDB" id="270449at2759"/>
<accession>A0A024GB29</accession>
<sequence>MLILSGVVCTALLLDFWDRFILSGKLLSDPKSRVEEEKYFSENYYVARKLFREKAREANAKLYSYPVNTADFDLTVDFAVFRQSKTKALLHISGTHGVEGFAGSAIQTALLERSKNLKLDTDNPTLIFVHALNPYGYAQLRRFNEHNVDLNRNYLSQEEFNTAMKKDPNANGYMNIDYLLNPTAFPSLRENFWLNAFVLLMLNKYDVLKRSIVSGNYHYPRSIFFGGFEKEASILILENFLKVEMNLNEIRQFCVIDVHTGLGPAGYDSLQLSGPSDGKLGMQVFKDKEDQERLHTGRNAGAFTGYEHASGYITTGVAALLPENTTGLYVTQEFGTVNSILVLKATIEENMIYHHFPFLRLSYAEKLRDVFYLHQSVFWKQCVITRGLEVFDQLYGSLILNQQ</sequence>
<dbReference type="CDD" id="cd06233">
    <property type="entry name" value="M14-like"/>
    <property type="match status" value="1"/>
</dbReference>
<evidence type="ECO:0000313" key="2">
    <source>
        <dbReference type="Proteomes" id="UP000053237"/>
    </source>
</evidence>
<reference evidence="1 2" key="1">
    <citation type="submission" date="2012-05" db="EMBL/GenBank/DDBJ databases">
        <title>Recombination and specialization in a pathogen metapopulation.</title>
        <authorList>
            <person name="Gardiner A."/>
            <person name="Kemen E."/>
            <person name="Schultz-Larsen T."/>
            <person name="MacLean D."/>
            <person name="Van Oosterhout C."/>
            <person name="Jones J.D.G."/>
        </authorList>
    </citation>
    <scope>NUCLEOTIDE SEQUENCE [LARGE SCALE GENOMIC DNA]</scope>
    <source>
        <strain evidence="1 2">Ac Nc2</strain>
    </source>
</reference>
<organism evidence="1 2">
    <name type="scientific">Albugo candida</name>
    <dbReference type="NCBI Taxonomy" id="65357"/>
    <lineage>
        <taxon>Eukaryota</taxon>
        <taxon>Sar</taxon>
        <taxon>Stramenopiles</taxon>
        <taxon>Oomycota</taxon>
        <taxon>Peronosporomycetes</taxon>
        <taxon>Albuginales</taxon>
        <taxon>Albuginaceae</taxon>
        <taxon>Albugo</taxon>
    </lineage>
</organism>
<protein>
    <recommendedName>
        <fullName evidence="3">DUF2817 domain-containing protein</fullName>
    </recommendedName>
</protein>
<dbReference type="EMBL" id="CAIX01000060">
    <property type="protein sequence ID" value="CCI44071.1"/>
    <property type="molecule type" value="Genomic_DNA"/>
</dbReference>
<dbReference type="Gene3D" id="3.40.630.10">
    <property type="entry name" value="Zn peptidases"/>
    <property type="match status" value="1"/>
</dbReference>
<name>A0A024GB29_9STRA</name>
<evidence type="ECO:0008006" key="3">
    <source>
        <dbReference type="Google" id="ProtNLM"/>
    </source>
</evidence>
<dbReference type="AlphaFoldDB" id="A0A024GB29"/>
<proteinExistence type="predicted"/>
<dbReference type="InterPro" id="IPR021259">
    <property type="entry name" value="DUF2817"/>
</dbReference>
<dbReference type="Pfam" id="PF10994">
    <property type="entry name" value="DUF2817"/>
    <property type="match status" value="1"/>
</dbReference>
<keyword evidence="2" id="KW-1185">Reference proteome</keyword>
<comment type="caution">
    <text evidence="1">The sequence shown here is derived from an EMBL/GenBank/DDBJ whole genome shotgun (WGS) entry which is preliminary data.</text>
</comment>